<gene>
    <name evidence="1" type="ORF">LCGC14_1917460</name>
</gene>
<accession>A0A0F9I5S1</accession>
<sequence length="70" mass="7896">MAFHVGSDQVLQDWLKAAGIPFDNARRIIIDICIDDIVKVYVEGYSDGKILEVTPPEIGWVERPPEEQAK</sequence>
<protein>
    <submittedName>
        <fullName evidence="1">Uncharacterized protein</fullName>
    </submittedName>
</protein>
<evidence type="ECO:0000313" key="1">
    <source>
        <dbReference type="EMBL" id="KKL89165.1"/>
    </source>
</evidence>
<dbReference type="AlphaFoldDB" id="A0A0F9I5S1"/>
<comment type="caution">
    <text evidence="1">The sequence shown here is derived from an EMBL/GenBank/DDBJ whole genome shotgun (WGS) entry which is preliminary data.</text>
</comment>
<name>A0A0F9I5S1_9ZZZZ</name>
<proteinExistence type="predicted"/>
<organism evidence="1">
    <name type="scientific">marine sediment metagenome</name>
    <dbReference type="NCBI Taxonomy" id="412755"/>
    <lineage>
        <taxon>unclassified sequences</taxon>
        <taxon>metagenomes</taxon>
        <taxon>ecological metagenomes</taxon>
    </lineage>
</organism>
<dbReference type="EMBL" id="LAZR01020365">
    <property type="protein sequence ID" value="KKL89165.1"/>
    <property type="molecule type" value="Genomic_DNA"/>
</dbReference>
<reference evidence="1" key="1">
    <citation type="journal article" date="2015" name="Nature">
        <title>Complex archaea that bridge the gap between prokaryotes and eukaryotes.</title>
        <authorList>
            <person name="Spang A."/>
            <person name="Saw J.H."/>
            <person name="Jorgensen S.L."/>
            <person name="Zaremba-Niedzwiedzka K."/>
            <person name="Martijn J."/>
            <person name="Lind A.E."/>
            <person name="van Eijk R."/>
            <person name="Schleper C."/>
            <person name="Guy L."/>
            <person name="Ettema T.J."/>
        </authorList>
    </citation>
    <scope>NUCLEOTIDE SEQUENCE</scope>
</reference>